<dbReference type="SUPFAM" id="SSF46689">
    <property type="entry name" value="Homeodomain-like"/>
    <property type="match status" value="1"/>
</dbReference>
<dbReference type="Pfam" id="PF02909">
    <property type="entry name" value="TetR_C_1"/>
    <property type="match status" value="1"/>
</dbReference>
<dbReference type="SUPFAM" id="SSF48498">
    <property type="entry name" value="Tetracyclin repressor-like, C-terminal domain"/>
    <property type="match status" value="1"/>
</dbReference>
<dbReference type="InterPro" id="IPR001647">
    <property type="entry name" value="HTH_TetR"/>
</dbReference>
<name>A0A7Z1AWP2_9PSEU</name>
<dbReference type="Gene3D" id="1.10.10.60">
    <property type="entry name" value="Homeodomain-like"/>
    <property type="match status" value="1"/>
</dbReference>
<evidence type="ECO:0000313" key="6">
    <source>
        <dbReference type="EMBL" id="OLF08040.1"/>
    </source>
</evidence>
<dbReference type="PANTHER" id="PTHR30055">
    <property type="entry name" value="HTH-TYPE TRANSCRIPTIONAL REGULATOR RUTR"/>
    <property type="match status" value="1"/>
</dbReference>
<dbReference type="EMBL" id="MSIF01000013">
    <property type="protein sequence ID" value="OLF08040.1"/>
    <property type="molecule type" value="Genomic_DNA"/>
</dbReference>
<evidence type="ECO:0000313" key="7">
    <source>
        <dbReference type="Proteomes" id="UP000185696"/>
    </source>
</evidence>
<dbReference type="Gene3D" id="1.10.357.10">
    <property type="entry name" value="Tetracycline Repressor, domain 2"/>
    <property type="match status" value="1"/>
</dbReference>
<feature type="domain" description="HTH tetR-type" evidence="5">
    <location>
        <begin position="33"/>
        <end position="93"/>
    </location>
</feature>
<sequence>MVVFAGQGDARRSMELLWRAPAPDEVRPGPKPALTLDAILDAAIAIADEQGMDALSMRAVGQRVGRTGMALYTYVPNKNELIDLMYDRVHAELPDGPPADDGWRPGVEAWAGELWAFYQRHPWVLRVSQVRPVLGPHEYAVVESAARILRVSGLSAPLLLRTISTLFHFVRGAAQTVAEARLAARATGTSNEDWWFARSALMPEVAPDFARRYPTIVGLSTEDTFRVPEGEPYLEAQAAETFRVGLGLILDGVEAALPGTPRT</sequence>
<dbReference type="GO" id="GO:0003700">
    <property type="term" value="F:DNA-binding transcription factor activity"/>
    <property type="evidence" value="ECO:0007669"/>
    <property type="project" value="TreeGrafter"/>
</dbReference>
<keyword evidence="3" id="KW-0804">Transcription</keyword>
<protein>
    <submittedName>
        <fullName evidence="6">TetR family transcriptional regulator</fullName>
    </submittedName>
</protein>
<keyword evidence="7" id="KW-1185">Reference proteome</keyword>
<evidence type="ECO:0000259" key="5">
    <source>
        <dbReference type="PROSITE" id="PS50977"/>
    </source>
</evidence>
<dbReference type="InterPro" id="IPR004111">
    <property type="entry name" value="Repressor_TetR_C"/>
</dbReference>
<keyword evidence="1" id="KW-0805">Transcription regulation</keyword>
<keyword evidence="2 4" id="KW-0238">DNA-binding</keyword>
<dbReference type="InterPro" id="IPR009057">
    <property type="entry name" value="Homeodomain-like_sf"/>
</dbReference>
<evidence type="ECO:0000256" key="4">
    <source>
        <dbReference type="PROSITE-ProRule" id="PRU00335"/>
    </source>
</evidence>
<feature type="DNA-binding region" description="H-T-H motif" evidence="4">
    <location>
        <begin position="56"/>
        <end position="75"/>
    </location>
</feature>
<organism evidence="6 7">
    <name type="scientific">Actinophytocola xinjiangensis</name>
    <dbReference type="NCBI Taxonomy" id="485602"/>
    <lineage>
        <taxon>Bacteria</taxon>
        <taxon>Bacillati</taxon>
        <taxon>Actinomycetota</taxon>
        <taxon>Actinomycetes</taxon>
        <taxon>Pseudonocardiales</taxon>
        <taxon>Pseudonocardiaceae</taxon>
    </lineage>
</organism>
<gene>
    <name evidence="6" type="ORF">BLA60_24525</name>
</gene>
<dbReference type="GO" id="GO:0045892">
    <property type="term" value="P:negative regulation of DNA-templated transcription"/>
    <property type="evidence" value="ECO:0007669"/>
    <property type="project" value="InterPro"/>
</dbReference>
<reference evidence="6 7" key="1">
    <citation type="submission" date="2016-12" db="EMBL/GenBank/DDBJ databases">
        <title>The draft genome sequence of Actinophytocola xinjiangensis.</title>
        <authorList>
            <person name="Wang W."/>
            <person name="Yuan L."/>
        </authorList>
    </citation>
    <scope>NUCLEOTIDE SEQUENCE [LARGE SCALE GENOMIC DNA]</scope>
    <source>
        <strain evidence="6 7">CGMCC 4.4663</strain>
    </source>
</reference>
<dbReference type="AlphaFoldDB" id="A0A7Z1AWP2"/>
<dbReference type="Proteomes" id="UP000185696">
    <property type="component" value="Unassembled WGS sequence"/>
</dbReference>
<dbReference type="PANTHER" id="PTHR30055:SF151">
    <property type="entry name" value="TRANSCRIPTIONAL REGULATORY PROTEIN"/>
    <property type="match status" value="1"/>
</dbReference>
<accession>A0A7Z1AWP2</accession>
<evidence type="ECO:0000256" key="3">
    <source>
        <dbReference type="ARBA" id="ARBA00023163"/>
    </source>
</evidence>
<dbReference type="InterPro" id="IPR036271">
    <property type="entry name" value="Tet_transcr_reg_TetR-rel_C_sf"/>
</dbReference>
<dbReference type="GO" id="GO:0000976">
    <property type="term" value="F:transcription cis-regulatory region binding"/>
    <property type="evidence" value="ECO:0007669"/>
    <property type="project" value="TreeGrafter"/>
</dbReference>
<dbReference type="RefSeq" id="WP_075135344.1">
    <property type="nucleotide sequence ID" value="NZ_MSIF01000013.1"/>
</dbReference>
<evidence type="ECO:0000256" key="1">
    <source>
        <dbReference type="ARBA" id="ARBA00023015"/>
    </source>
</evidence>
<comment type="caution">
    <text evidence="6">The sequence shown here is derived from an EMBL/GenBank/DDBJ whole genome shotgun (WGS) entry which is preliminary data.</text>
</comment>
<dbReference type="Pfam" id="PF00440">
    <property type="entry name" value="TetR_N"/>
    <property type="match status" value="1"/>
</dbReference>
<dbReference type="InterPro" id="IPR050109">
    <property type="entry name" value="HTH-type_TetR-like_transc_reg"/>
</dbReference>
<dbReference type="OrthoDB" id="2570341at2"/>
<evidence type="ECO:0000256" key="2">
    <source>
        <dbReference type="ARBA" id="ARBA00023125"/>
    </source>
</evidence>
<dbReference type="PROSITE" id="PS50977">
    <property type="entry name" value="HTH_TETR_2"/>
    <property type="match status" value="1"/>
</dbReference>
<proteinExistence type="predicted"/>